<evidence type="ECO:0000313" key="1">
    <source>
        <dbReference type="EMBL" id="KAF4453789.1"/>
    </source>
</evidence>
<comment type="caution">
    <text evidence="1">The sequence shown here is derived from an EMBL/GenBank/DDBJ whole genome shotgun (WGS) entry which is preliminary data.</text>
</comment>
<gene>
    <name evidence="1" type="ORF">F53441_3615</name>
</gene>
<reference evidence="1" key="1">
    <citation type="submission" date="2020-01" db="EMBL/GenBank/DDBJ databases">
        <title>Identification and distribution of gene clusters putatively required for synthesis of sphingolipid metabolism inhibitors in phylogenetically diverse species of the filamentous fungus Fusarium.</title>
        <authorList>
            <person name="Kim H.-S."/>
            <person name="Busman M."/>
            <person name="Brown D.W."/>
            <person name="Divon H."/>
            <person name="Uhlig S."/>
            <person name="Proctor R.H."/>
        </authorList>
    </citation>
    <scope>NUCLEOTIDE SEQUENCE</scope>
    <source>
        <strain evidence="1">NRRL 53441</strain>
    </source>
</reference>
<accession>A0A8H4KQK7</accession>
<proteinExistence type="predicted"/>
<keyword evidence="2" id="KW-1185">Reference proteome</keyword>
<dbReference type="OrthoDB" id="3204049at2759"/>
<dbReference type="EMBL" id="JAADJG010000142">
    <property type="protein sequence ID" value="KAF4453789.1"/>
    <property type="molecule type" value="Genomic_DNA"/>
</dbReference>
<protein>
    <submittedName>
        <fullName evidence="1">Uncharacterized protein</fullName>
    </submittedName>
</protein>
<name>A0A8H4KQK7_9HYPO</name>
<dbReference type="AlphaFoldDB" id="A0A8H4KQK7"/>
<organism evidence="1 2">
    <name type="scientific">Fusarium austroafricanum</name>
    <dbReference type="NCBI Taxonomy" id="2364996"/>
    <lineage>
        <taxon>Eukaryota</taxon>
        <taxon>Fungi</taxon>
        <taxon>Dikarya</taxon>
        <taxon>Ascomycota</taxon>
        <taxon>Pezizomycotina</taxon>
        <taxon>Sordariomycetes</taxon>
        <taxon>Hypocreomycetidae</taxon>
        <taxon>Hypocreales</taxon>
        <taxon>Nectriaceae</taxon>
        <taxon>Fusarium</taxon>
        <taxon>Fusarium concolor species complex</taxon>
    </lineage>
</organism>
<dbReference type="Proteomes" id="UP000605986">
    <property type="component" value="Unassembled WGS sequence"/>
</dbReference>
<evidence type="ECO:0000313" key="2">
    <source>
        <dbReference type="Proteomes" id="UP000605986"/>
    </source>
</evidence>
<sequence>MHLDHKLPWHSIAPHFSLTPAGKDGLYSLAALNSPSQTATLGHFKRVFLATIREFSDTEITKIDSTPVIGKLFSDDVLYFAECHFGLGPNQDNSALHNPLNSSHQDMEYWKTRARGETGDMWYGTSHGDLADAVKMLVVIAAIADDKVMRREALSAIVLLCKEVPISHLQGLNWGHGFGLDLVASVALEMHIFLNLIEAVSSCRTEQVPLLSVDKLLLFLKNHALEDYDFPAQNIPHRAFWNALGVTDSWANGRYGGISEGDKPVIDPLATGSDEVQRKAREDLTKYLKDCFAILADEFWQYELSWVFGLLDVKEVYE</sequence>